<comment type="caution">
    <text evidence="1">The sequence shown here is derived from an EMBL/GenBank/DDBJ whole genome shotgun (WGS) entry which is preliminary data.</text>
</comment>
<proteinExistence type="predicted"/>
<organism evidence="1 2">
    <name type="scientific">Aspergillus fumigatus</name>
    <name type="common">Neosartorya fumigata</name>
    <dbReference type="NCBI Taxonomy" id="746128"/>
    <lineage>
        <taxon>Eukaryota</taxon>
        <taxon>Fungi</taxon>
        <taxon>Dikarya</taxon>
        <taxon>Ascomycota</taxon>
        <taxon>Pezizomycotina</taxon>
        <taxon>Eurotiomycetes</taxon>
        <taxon>Eurotiomycetidae</taxon>
        <taxon>Eurotiales</taxon>
        <taxon>Aspergillaceae</taxon>
        <taxon>Aspergillus</taxon>
        <taxon>Aspergillus subgen. Fumigati</taxon>
    </lineage>
</organism>
<protein>
    <recommendedName>
        <fullName evidence="3">PAS domain-containing protein</fullName>
    </recommendedName>
</protein>
<dbReference type="Gene3D" id="3.30.450.20">
    <property type="entry name" value="PAS domain"/>
    <property type="match status" value="1"/>
</dbReference>
<dbReference type="AlphaFoldDB" id="A0A9P8SQA9"/>
<dbReference type="InterPro" id="IPR035965">
    <property type="entry name" value="PAS-like_dom_sf"/>
</dbReference>
<gene>
    <name evidence="1" type="ORF">KXV57_001482</name>
</gene>
<evidence type="ECO:0000313" key="1">
    <source>
        <dbReference type="EMBL" id="KAH1896072.1"/>
    </source>
</evidence>
<sequence length="135" mass="14426">MAPQIQSPDDSSLPANRDEWKALATSAALSEKIFILTPVPTIILDSSLRICEVSDSHLSLTNSTREDFVGCSIFDVPLSTIPISSLPVLLGAIRIAVSTKAVQIIGQPLGSPSLTMTPIFAASSFTYLVIEVIRQ</sequence>
<name>A0A9P8SQA9_ASPFM</name>
<evidence type="ECO:0000313" key="2">
    <source>
        <dbReference type="Proteomes" id="UP000813423"/>
    </source>
</evidence>
<dbReference type="SUPFAM" id="SSF55785">
    <property type="entry name" value="PYP-like sensor domain (PAS domain)"/>
    <property type="match status" value="1"/>
</dbReference>
<accession>A0A9P8SQA9</accession>
<evidence type="ECO:0008006" key="3">
    <source>
        <dbReference type="Google" id="ProtNLM"/>
    </source>
</evidence>
<dbReference type="Proteomes" id="UP000813423">
    <property type="component" value="Unassembled WGS sequence"/>
</dbReference>
<dbReference type="EMBL" id="JAIBSC010000128">
    <property type="protein sequence ID" value="KAH1896072.1"/>
    <property type="molecule type" value="Genomic_DNA"/>
</dbReference>
<reference evidence="1" key="1">
    <citation type="submission" date="2021-08" db="EMBL/GenBank/DDBJ databases">
        <title>Global Aspergillus fumigatus from environmental and clinical sources.</title>
        <authorList>
            <person name="Barber A."/>
            <person name="Sae-Ong T."/>
        </authorList>
    </citation>
    <scope>NUCLEOTIDE SEQUENCE</scope>
    <source>
        <strain evidence="1">NRZ-2016-071</strain>
    </source>
</reference>